<sequence length="254" mass="28975">MLSFLRNALDSGSSGSTASYSIKQTEPIIYFNVDGIRDSIPAIHWAQVAHTCARTVSPLCTAVRKTLHDDVEHLVQLFSELEAAYATELQANDEDCSMSVRTTRSQQHEAGDIFEMFRHEELQWDPNEPFTIRSLNPELPTIVITPCSTQEQDRSCWVPYQDAAFGNRLSVPMHPAVNDVFPPLMAKPLPFVEHWSFVNGHWKALLPTPEEQMQKGMFSRPLLARRRKGCWDARPRHASNTRRTTSQRQAFKRP</sequence>
<organism evidence="2 3">
    <name type="scientific">Somion occarium</name>
    <dbReference type="NCBI Taxonomy" id="3059160"/>
    <lineage>
        <taxon>Eukaryota</taxon>
        <taxon>Fungi</taxon>
        <taxon>Dikarya</taxon>
        <taxon>Basidiomycota</taxon>
        <taxon>Agaricomycotina</taxon>
        <taxon>Agaricomycetes</taxon>
        <taxon>Polyporales</taxon>
        <taxon>Cerrenaceae</taxon>
        <taxon>Somion</taxon>
    </lineage>
</organism>
<proteinExistence type="predicted"/>
<evidence type="ECO:0000313" key="2">
    <source>
        <dbReference type="EMBL" id="CAL1694282.1"/>
    </source>
</evidence>
<feature type="compositionally biased region" description="Polar residues" evidence="1">
    <location>
        <begin position="241"/>
        <end position="254"/>
    </location>
</feature>
<keyword evidence="3" id="KW-1185">Reference proteome</keyword>
<evidence type="ECO:0000313" key="3">
    <source>
        <dbReference type="Proteomes" id="UP001497453"/>
    </source>
</evidence>
<feature type="region of interest" description="Disordered" evidence="1">
    <location>
        <begin position="229"/>
        <end position="254"/>
    </location>
</feature>
<evidence type="ECO:0000256" key="1">
    <source>
        <dbReference type="SAM" id="MobiDB-lite"/>
    </source>
</evidence>
<name>A0ABP1CHY5_9APHY</name>
<dbReference type="EMBL" id="OZ037944">
    <property type="protein sequence ID" value="CAL1694282.1"/>
    <property type="molecule type" value="Genomic_DNA"/>
</dbReference>
<accession>A0ABP1CHY5</accession>
<protein>
    <submittedName>
        <fullName evidence="2">Uncharacterized protein</fullName>
    </submittedName>
</protein>
<dbReference type="Proteomes" id="UP001497453">
    <property type="component" value="Chromosome 1"/>
</dbReference>
<gene>
    <name evidence="2" type="ORF">GFSPODELE1_LOCUS233</name>
</gene>
<reference evidence="3" key="1">
    <citation type="submission" date="2024-04" db="EMBL/GenBank/DDBJ databases">
        <authorList>
            <person name="Shaw F."/>
            <person name="Minotto A."/>
        </authorList>
    </citation>
    <scope>NUCLEOTIDE SEQUENCE [LARGE SCALE GENOMIC DNA]</scope>
</reference>